<organism evidence="1 2">
    <name type="scientific">Thalassospira xianhensis MCCC 1A02616</name>
    <dbReference type="NCBI Taxonomy" id="1177929"/>
    <lineage>
        <taxon>Bacteria</taxon>
        <taxon>Pseudomonadati</taxon>
        <taxon>Pseudomonadota</taxon>
        <taxon>Alphaproteobacteria</taxon>
        <taxon>Rhodospirillales</taxon>
        <taxon>Thalassospiraceae</taxon>
        <taxon>Thalassospira</taxon>
    </lineage>
</organism>
<proteinExistence type="predicted"/>
<dbReference type="Proteomes" id="UP000252419">
    <property type="component" value="Unassembled WGS sequence"/>
</dbReference>
<dbReference type="RefSeq" id="WP_114120359.1">
    <property type="nucleotide sequence ID" value="NZ_JPWA01000001.1"/>
</dbReference>
<sequence>MSAVRLISRRVESLDEDLVKLAEICELVIKAFAASAEMSLPERVDKSVDVYVHLATGTECTNWDVPEDALGFHAISSSRRYDSEEDEYYVNTSERHEVFINLEAGRHLLNRSGPWLECDLEAWLVTIPHEVFHALEWIQETGGLTPDEVYAARVTDGDEWPEVVSKVLRAIDKRLENGQQSGPSSEFGATEDIIEQRARDWFLGQQDLVAELCATLYGNKENMSLRV</sequence>
<protein>
    <submittedName>
        <fullName evidence="1">Uncharacterized protein</fullName>
    </submittedName>
</protein>
<dbReference type="AlphaFoldDB" id="A0A367UIC0"/>
<name>A0A367UIC0_9PROT</name>
<keyword evidence="2" id="KW-1185">Reference proteome</keyword>
<reference evidence="1 2" key="1">
    <citation type="submission" date="2014-07" db="EMBL/GenBank/DDBJ databases">
        <title>Draft genome sequence of Thalassospira xianhensis P-4 (MCCC 1A02616).</title>
        <authorList>
            <person name="Lai Q."/>
            <person name="Shao Z."/>
        </authorList>
    </citation>
    <scope>NUCLEOTIDE SEQUENCE [LARGE SCALE GENOMIC DNA]</scope>
    <source>
        <strain evidence="1 2">MCCC 1A02616</strain>
    </source>
</reference>
<accession>A0A367UIC0</accession>
<evidence type="ECO:0000313" key="2">
    <source>
        <dbReference type="Proteomes" id="UP000252419"/>
    </source>
</evidence>
<gene>
    <name evidence="1" type="ORF">TH5_01625</name>
</gene>
<comment type="caution">
    <text evidence="1">The sequence shown here is derived from an EMBL/GenBank/DDBJ whole genome shotgun (WGS) entry which is preliminary data.</text>
</comment>
<evidence type="ECO:0000313" key="1">
    <source>
        <dbReference type="EMBL" id="RCK07770.1"/>
    </source>
</evidence>
<dbReference type="EMBL" id="JPWA01000001">
    <property type="protein sequence ID" value="RCK07770.1"/>
    <property type="molecule type" value="Genomic_DNA"/>
</dbReference>